<dbReference type="PROSITE" id="PS00198">
    <property type="entry name" value="4FE4S_FER_1"/>
    <property type="match status" value="2"/>
</dbReference>
<feature type="binding site" evidence="10">
    <location>
        <position position="151"/>
    </location>
    <ligand>
        <name>[4Fe-4S] cluster</name>
        <dbReference type="ChEBI" id="CHEBI:49883"/>
        <label>3</label>
    </ligand>
</feature>
<reference evidence="14 15" key="1">
    <citation type="submission" date="2021-03" db="EMBL/GenBank/DDBJ databases">
        <title>Genomic Encyclopedia of Type Strains, Phase IV (KMG-IV): sequencing the most valuable type-strain genomes for metagenomic binning, comparative biology and taxonomic classification.</title>
        <authorList>
            <person name="Goeker M."/>
        </authorList>
    </citation>
    <scope>NUCLEOTIDE SEQUENCE [LARGE SCALE GENOMIC DNA]</scope>
    <source>
        <strain evidence="14 15">DSM 1289</strain>
    </source>
</reference>
<dbReference type="Gene3D" id="1.10.15.40">
    <property type="entry name" value="Electron transport complex subunit B, putative Fe-S cluster"/>
    <property type="match status" value="1"/>
</dbReference>
<keyword evidence="8 10" id="KW-0411">Iron-sulfur</keyword>
<dbReference type="PROSITE" id="PS51379">
    <property type="entry name" value="4FE4S_FER_2"/>
    <property type="match status" value="3"/>
</dbReference>
<evidence type="ECO:0000256" key="2">
    <source>
        <dbReference type="ARBA" id="ARBA00022485"/>
    </source>
</evidence>
<dbReference type="InterPro" id="IPR017900">
    <property type="entry name" value="4Fe4S_Fe_S_CS"/>
</dbReference>
<evidence type="ECO:0000256" key="11">
    <source>
        <dbReference type="SAM" id="Phobius"/>
    </source>
</evidence>
<feature type="binding site" evidence="10">
    <location>
        <position position="147"/>
    </location>
    <ligand>
        <name>[4Fe-4S] cluster</name>
        <dbReference type="ChEBI" id="CHEBI:49883"/>
        <label>2</label>
    </ligand>
</feature>
<comment type="caution">
    <text evidence="14">The sequence shown here is derived from an EMBL/GenBank/DDBJ whole genome shotgun (WGS) entry which is preliminary data.</text>
</comment>
<dbReference type="Pfam" id="PF12838">
    <property type="entry name" value="Fer4_7"/>
    <property type="match status" value="1"/>
</dbReference>
<feature type="binding site" evidence="10">
    <location>
        <position position="57"/>
    </location>
    <ligand>
        <name>[4Fe-4S] cluster</name>
        <dbReference type="ChEBI" id="CHEBI:49883"/>
        <label>1</label>
    </ligand>
</feature>
<feature type="binding site" evidence="10">
    <location>
        <position position="74"/>
    </location>
    <ligand>
        <name>[4Fe-4S] cluster</name>
        <dbReference type="ChEBI" id="CHEBI:49883"/>
        <label>1</label>
    </ligand>
</feature>
<dbReference type="InterPro" id="IPR017896">
    <property type="entry name" value="4Fe4S_Fe-S-bd"/>
</dbReference>
<feature type="binding site" evidence="10">
    <location>
        <position position="173"/>
    </location>
    <ligand>
        <name>[4Fe-4S] cluster</name>
        <dbReference type="ChEBI" id="CHEBI:49883"/>
        <label>3</label>
    </ligand>
</feature>
<feature type="binding site" evidence="10">
    <location>
        <position position="52"/>
    </location>
    <ligand>
        <name>[4Fe-4S] cluster</name>
        <dbReference type="ChEBI" id="CHEBI:49883"/>
        <label>1</label>
    </ligand>
</feature>
<dbReference type="SUPFAM" id="SSF54862">
    <property type="entry name" value="4Fe-4S ferredoxins"/>
    <property type="match status" value="2"/>
</dbReference>
<dbReference type="HAMAP" id="MF_00463">
    <property type="entry name" value="RsxB_RnfB"/>
    <property type="match status" value="1"/>
</dbReference>
<comment type="subunit">
    <text evidence="10">The complex is composed of six subunits: RnfA, RnfB, RnfC, RnfD, RnfE and RnfG.</text>
</comment>
<dbReference type="Pfam" id="PF00037">
    <property type="entry name" value="Fer4"/>
    <property type="match status" value="1"/>
</dbReference>
<sequence>MNTIVISVLVLGIMGLIFGVVLAFASQKFAVETDERADAILEVLPGANCGGCGFPGCGGLAAAVVEGKAPVNGCPVGGADVAAKVGEIMGIVAEAGERKVAKVICKGDCASAKNKYEYEGITDCRTANVLNSGAKTCKFGCLGLGTCKDACKFDAITVKDGIAVVDEEKCVNCGKCMEVCPKAIIKEKPANKEVVVECNSKEFGKNVKEKCIVGCIGCGMCVKACKYDAIIFEDKIARVDYDKCVECMECVKKCPTKVIKGDITKQHIS</sequence>
<keyword evidence="6 10" id="KW-0249">Electron transport</keyword>
<dbReference type="Pfam" id="PF04060">
    <property type="entry name" value="FeS"/>
    <property type="match status" value="1"/>
</dbReference>
<feature type="binding site" evidence="10">
    <location>
        <position position="137"/>
    </location>
    <ligand>
        <name>[4Fe-4S] cluster</name>
        <dbReference type="ChEBI" id="CHEBI:49883"/>
        <label>2</label>
    </ligand>
</feature>
<comment type="cofactor">
    <cofactor evidence="10">
        <name>[4Fe-4S] cluster</name>
        <dbReference type="ChEBI" id="CHEBI:49883"/>
    </cofactor>
    <text evidence="10">Binds 3 [4Fe-4S] clusters.</text>
</comment>
<name>A0ABS4EE64_9FIRM</name>
<organism evidence="14 15">
    <name type="scientific">Metaclostridioides mangenotii</name>
    <dbReference type="NCBI Taxonomy" id="1540"/>
    <lineage>
        <taxon>Bacteria</taxon>
        <taxon>Bacillati</taxon>
        <taxon>Bacillota</taxon>
        <taxon>Clostridia</taxon>
        <taxon>Peptostreptococcales</taxon>
        <taxon>Peptostreptococcaceae</taxon>
        <taxon>Metaclostridioides</taxon>
    </lineage>
</organism>
<feature type="domain" description="4Fe-4S ferredoxin-type" evidence="12">
    <location>
        <begin position="235"/>
        <end position="264"/>
    </location>
</feature>
<keyword evidence="7 10" id="KW-0408">Iron</keyword>
<keyword evidence="15" id="KW-1185">Reference proteome</keyword>
<evidence type="ECO:0000256" key="10">
    <source>
        <dbReference type="HAMAP-Rule" id="MF_00463"/>
    </source>
</evidence>
<feature type="domain" description="4Fe-4S ferredoxin-type" evidence="12">
    <location>
        <begin position="161"/>
        <end position="190"/>
    </location>
</feature>
<keyword evidence="2 10" id="KW-0004">4Fe-4S</keyword>
<dbReference type="PROSITE" id="PS51656">
    <property type="entry name" value="4FE4S"/>
    <property type="match status" value="1"/>
</dbReference>
<dbReference type="InterPro" id="IPR050395">
    <property type="entry name" value="4Fe4S_Ferredoxin_RnfB"/>
</dbReference>
<keyword evidence="10" id="KW-1003">Cell membrane</keyword>
<feature type="binding site" evidence="10">
    <location>
        <position position="170"/>
    </location>
    <ligand>
        <name>[4Fe-4S] cluster</name>
        <dbReference type="ChEBI" id="CHEBI:49883"/>
        <label>3</label>
    </ligand>
</feature>
<feature type="binding site" evidence="10">
    <location>
        <position position="176"/>
    </location>
    <ligand>
        <name>[4Fe-4S] cluster</name>
        <dbReference type="ChEBI" id="CHEBI:49883"/>
        <label>3</label>
    </ligand>
</feature>
<comment type="caution">
    <text evidence="10">Lacks conserved residue(s) required for the propagation of feature annotation.</text>
</comment>
<feature type="domain" description="4Fe-4S" evidence="13">
    <location>
        <begin position="32"/>
        <end position="91"/>
    </location>
</feature>
<keyword evidence="11" id="KW-1133">Transmembrane helix</keyword>
<keyword evidence="11" id="KW-0812">Transmembrane</keyword>
<keyword evidence="1 10" id="KW-0813">Transport</keyword>
<feature type="binding site" evidence="10">
    <location>
        <position position="141"/>
    </location>
    <ligand>
        <name>[4Fe-4S] cluster</name>
        <dbReference type="ChEBI" id="CHEBI:49883"/>
        <label>2</label>
    </ligand>
</feature>
<evidence type="ECO:0000256" key="3">
    <source>
        <dbReference type="ARBA" id="ARBA00022723"/>
    </source>
</evidence>
<evidence type="ECO:0000313" key="14">
    <source>
        <dbReference type="EMBL" id="MBP1856229.1"/>
    </source>
</evidence>
<feature type="region of interest" description="Hydrophobic" evidence="10">
    <location>
        <begin position="1"/>
        <end position="26"/>
    </location>
</feature>
<proteinExistence type="inferred from homology"/>
<dbReference type="EC" id="7.-.-.-" evidence="10"/>
<protein>
    <recommendedName>
        <fullName evidence="10">Ion-translocating oxidoreductase complex subunit B</fullName>
        <ecNumber evidence="10">7.-.-.-</ecNumber>
    </recommendedName>
    <alternativeName>
        <fullName evidence="10">Rnf electron transport complex subunit B</fullName>
    </alternativeName>
</protein>
<feature type="binding site" evidence="10">
    <location>
        <position position="180"/>
    </location>
    <ligand>
        <name>[4Fe-4S] cluster</name>
        <dbReference type="ChEBI" id="CHEBI:49883"/>
        <label>2</label>
    </ligand>
</feature>
<evidence type="ECO:0000256" key="5">
    <source>
        <dbReference type="ARBA" id="ARBA00022967"/>
    </source>
</evidence>
<comment type="similarity">
    <text evidence="10">Belongs to the 4Fe4S bacterial-type ferredoxin family. RnfB subfamily.</text>
</comment>
<dbReference type="EMBL" id="JAGGJX010000007">
    <property type="protein sequence ID" value="MBP1856229.1"/>
    <property type="molecule type" value="Genomic_DNA"/>
</dbReference>
<gene>
    <name evidence="10" type="primary">rnfB</name>
    <name evidence="14" type="ORF">J2Z43_002677</name>
</gene>
<feature type="domain" description="4Fe-4S ferredoxin-type" evidence="12">
    <location>
        <begin position="215"/>
        <end position="234"/>
    </location>
</feature>
<feature type="binding site" evidence="10">
    <location>
        <position position="49"/>
    </location>
    <ligand>
        <name>[4Fe-4S] cluster</name>
        <dbReference type="ChEBI" id="CHEBI:49883"/>
        <label>1</label>
    </ligand>
</feature>
<evidence type="ECO:0000256" key="4">
    <source>
        <dbReference type="ARBA" id="ARBA00022737"/>
    </source>
</evidence>
<comment type="function">
    <text evidence="10">Part of a membrane-bound complex that couples electron transfer with translocation of ions across the membrane.</text>
</comment>
<keyword evidence="9 10" id="KW-0472">Membrane</keyword>
<evidence type="ECO:0000256" key="1">
    <source>
        <dbReference type="ARBA" id="ARBA00022448"/>
    </source>
</evidence>
<evidence type="ECO:0000256" key="7">
    <source>
        <dbReference type="ARBA" id="ARBA00023004"/>
    </source>
</evidence>
<dbReference type="PANTHER" id="PTHR43560:SF1">
    <property type="entry name" value="ION-TRANSLOCATING OXIDOREDUCTASE COMPLEX SUBUNIT B"/>
    <property type="match status" value="1"/>
</dbReference>
<accession>A0ABS4EE64</accession>
<dbReference type="InterPro" id="IPR007202">
    <property type="entry name" value="4Fe-4S_dom"/>
</dbReference>
<evidence type="ECO:0000259" key="13">
    <source>
        <dbReference type="PROSITE" id="PS51656"/>
    </source>
</evidence>
<evidence type="ECO:0000313" key="15">
    <source>
        <dbReference type="Proteomes" id="UP000767291"/>
    </source>
</evidence>
<evidence type="ECO:0000256" key="6">
    <source>
        <dbReference type="ARBA" id="ARBA00022982"/>
    </source>
</evidence>
<dbReference type="NCBIfam" id="TIGR01944">
    <property type="entry name" value="rnfB"/>
    <property type="match status" value="1"/>
</dbReference>
<dbReference type="CDD" id="cd10549">
    <property type="entry name" value="MtMvhB_like"/>
    <property type="match status" value="1"/>
</dbReference>
<evidence type="ECO:0000259" key="12">
    <source>
        <dbReference type="PROSITE" id="PS51379"/>
    </source>
</evidence>
<comment type="subcellular location">
    <subcellularLocation>
        <location evidence="10">Cell membrane</location>
    </subcellularLocation>
</comment>
<evidence type="ECO:0000256" key="8">
    <source>
        <dbReference type="ARBA" id="ARBA00023014"/>
    </source>
</evidence>
<dbReference type="InterPro" id="IPR010207">
    <property type="entry name" value="Elect_transpt_cplx_RnfB/RsxB"/>
</dbReference>
<keyword evidence="5 10" id="KW-1278">Translocase</keyword>
<feature type="transmembrane region" description="Helical" evidence="11">
    <location>
        <begin position="6"/>
        <end position="26"/>
    </location>
</feature>
<keyword evidence="3 10" id="KW-0479">Metal-binding</keyword>
<dbReference type="Gene3D" id="3.30.70.20">
    <property type="match status" value="2"/>
</dbReference>
<evidence type="ECO:0000256" key="9">
    <source>
        <dbReference type="ARBA" id="ARBA00023136"/>
    </source>
</evidence>
<dbReference type="Proteomes" id="UP000767291">
    <property type="component" value="Unassembled WGS sequence"/>
</dbReference>
<keyword evidence="4 10" id="KW-0677">Repeat</keyword>
<dbReference type="PANTHER" id="PTHR43560">
    <property type="entry name" value="ION-TRANSLOCATING OXIDOREDUCTASE COMPLEX SUBUNIT B"/>
    <property type="match status" value="1"/>
</dbReference>